<reference evidence="1" key="1">
    <citation type="submission" date="2023-10" db="EMBL/GenBank/DDBJ databases">
        <title>Genome assembly of Pristionchus species.</title>
        <authorList>
            <person name="Yoshida K."/>
            <person name="Sommer R.J."/>
        </authorList>
    </citation>
    <scope>NUCLEOTIDE SEQUENCE</scope>
    <source>
        <strain evidence="1">RS5133</strain>
    </source>
</reference>
<organism evidence="1 2">
    <name type="scientific">Pristionchus fissidentatus</name>
    <dbReference type="NCBI Taxonomy" id="1538716"/>
    <lineage>
        <taxon>Eukaryota</taxon>
        <taxon>Metazoa</taxon>
        <taxon>Ecdysozoa</taxon>
        <taxon>Nematoda</taxon>
        <taxon>Chromadorea</taxon>
        <taxon>Rhabditida</taxon>
        <taxon>Rhabditina</taxon>
        <taxon>Diplogasteromorpha</taxon>
        <taxon>Diplogasteroidea</taxon>
        <taxon>Neodiplogasteridae</taxon>
        <taxon>Pristionchus</taxon>
    </lineage>
</organism>
<accession>A0AAV5UTU2</accession>
<name>A0AAV5UTU2_9BILA</name>
<sequence length="72" mass="8271">MHRTRGFLEQGLWREHSSISTQVMPLPEKNRGHPEHLNVPGRFTHSIPGWHGLLAHSLISTHVGFVDSWITR</sequence>
<dbReference type="Proteomes" id="UP001432322">
    <property type="component" value="Unassembled WGS sequence"/>
</dbReference>
<evidence type="ECO:0000313" key="2">
    <source>
        <dbReference type="Proteomes" id="UP001432322"/>
    </source>
</evidence>
<evidence type="ECO:0000313" key="1">
    <source>
        <dbReference type="EMBL" id="GMT10511.1"/>
    </source>
</evidence>
<protein>
    <submittedName>
        <fullName evidence="1">Uncharacterized protein</fullName>
    </submittedName>
</protein>
<proteinExistence type="predicted"/>
<comment type="caution">
    <text evidence="1">The sequence shown here is derived from an EMBL/GenBank/DDBJ whole genome shotgun (WGS) entry which is preliminary data.</text>
</comment>
<keyword evidence="2" id="KW-1185">Reference proteome</keyword>
<dbReference type="AlphaFoldDB" id="A0AAV5UTU2"/>
<gene>
    <name evidence="1" type="ORF">PFISCL1PPCAC_1808</name>
</gene>
<dbReference type="EMBL" id="BTSY01000001">
    <property type="protein sequence ID" value="GMT10511.1"/>
    <property type="molecule type" value="Genomic_DNA"/>
</dbReference>